<evidence type="ECO:0000256" key="3">
    <source>
        <dbReference type="ARBA" id="ARBA00022737"/>
    </source>
</evidence>
<accession>A0AAN8UZY7</accession>
<keyword evidence="7" id="KW-1185">Reference proteome</keyword>
<dbReference type="CDD" id="cd00051">
    <property type="entry name" value="EFh"/>
    <property type="match status" value="1"/>
</dbReference>
<dbReference type="Pfam" id="PF13499">
    <property type="entry name" value="EF-hand_7"/>
    <property type="match status" value="2"/>
</dbReference>
<dbReference type="InterPro" id="IPR039647">
    <property type="entry name" value="EF_hand_pair_protein_CML-like"/>
</dbReference>
<name>A0AAN8UZY7_9MAGN</name>
<dbReference type="InterPro" id="IPR011992">
    <property type="entry name" value="EF-hand-dom_pair"/>
</dbReference>
<dbReference type="Proteomes" id="UP001370490">
    <property type="component" value="Unassembled WGS sequence"/>
</dbReference>
<gene>
    <name evidence="6" type="ORF">RJ641_016929</name>
</gene>
<dbReference type="InterPro" id="IPR018247">
    <property type="entry name" value="EF_Hand_1_Ca_BS"/>
</dbReference>
<dbReference type="GO" id="GO:0005737">
    <property type="term" value="C:cytoplasm"/>
    <property type="evidence" value="ECO:0007669"/>
    <property type="project" value="UniProtKB-ARBA"/>
</dbReference>
<comment type="caution">
    <text evidence="6">The sequence shown here is derived from an EMBL/GenBank/DDBJ whole genome shotgun (WGS) entry which is preliminary data.</text>
</comment>
<dbReference type="SMART" id="SM00054">
    <property type="entry name" value="EFh"/>
    <property type="match status" value="4"/>
</dbReference>
<dbReference type="SUPFAM" id="SSF47473">
    <property type="entry name" value="EF-hand"/>
    <property type="match status" value="1"/>
</dbReference>
<evidence type="ECO:0000259" key="5">
    <source>
        <dbReference type="PROSITE" id="PS50222"/>
    </source>
</evidence>
<comment type="function">
    <text evidence="1">Potential calcium sensor.</text>
</comment>
<feature type="domain" description="EF-hand" evidence="5">
    <location>
        <begin position="51"/>
        <end position="86"/>
    </location>
</feature>
<dbReference type="PROSITE" id="PS50222">
    <property type="entry name" value="EF_HAND_2"/>
    <property type="match status" value="4"/>
</dbReference>
<evidence type="ECO:0000256" key="1">
    <source>
        <dbReference type="ARBA" id="ARBA00003291"/>
    </source>
</evidence>
<proteinExistence type="predicted"/>
<dbReference type="FunFam" id="1.10.238.10:FF:000089">
    <property type="entry name" value="calmodulin-like protein 3"/>
    <property type="match status" value="1"/>
</dbReference>
<dbReference type="Gene3D" id="1.10.238.10">
    <property type="entry name" value="EF-hand"/>
    <property type="match status" value="2"/>
</dbReference>
<sequence length="200" mass="22110">MFNPTKSCFSTLHKWGRSFLSKKSMGRKSKSKSRSLLSGFDVLASSFAGTEVSNQLAQVFKLIDTNNDGKISPFDLTQVLVCLGHDTTTATKEAEGMVREIDFNGDGFIDLDEFMDVLNGDNEGSDCGKEDDSLMDAFLIFDSDKNGFISAKDLQKVLVSLGWENCSLQDCNKMIEGVDRDGDGLVDFDEFRSMMTSCPR</sequence>
<evidence type="ECO:0000256" key="4">
    <source>
        <dbReference type="ARBA" id="ARBA00022837"/>
    </source>
</evidence>
<feature type="domain" description="EF-hand" evidence="5">
    <location>
        <begin position="129"/>
        <end position="164"/>
    </location>
</feature>
<dbReference type="AlphaFoldDB" id="A0AAN8UZY7"/>
<feature type="domain" description="EF-hand" evidence="5">
    <location>
        <begin position="89"/>
        <end position="124"/>
    </location>
</feature>
<dbReference type="EMBL" id="JBAMMX010000022">
    <property type="protein sequence ID" value="KAK6918507.1"/>
    <property type="molecule type" value="Genomic_DNA"/>
</dbReference>
<evidence type="ECO:0000313" key="7">
    <source>
        <dbReference type="Proteomes" id="UP001370490"/>
    </source>
</evidence>
<evidence type="ECO:0000313" key="6">
    <source>
        <dbReference type="EMBL" id="KAK6918507.1"/>
    </source>
</evidence>
<keyword evidence="4" id="KW-0106">Calcium</keyword>
<dbReference type="InterPro" id="IPR002048">
    <property type="entry name" value="EF_hand_dom"/>
</dbReference>
<feature type="domain" description="EF-hand" evidence="5">
    <location>
        <begin position="166"/>
        <end position="200"/>
    </location>
</feature>
<protein>
    <submittedName>
        <fullName evidence="6">EF-hand domain</fullName>
    </submittedName>
</protein>
<reference evidence="6 7" key="1">
    <citation type="submission" date="2023-12" db="EMBL/GenBank/DDBJ databases">
        <title>A high-quality genome assembly for Dillenia turbinata (Dilleniales).</title>
        <authorList>
            <person name="Chanderbali A."/>
        </authorList>
    </citation>
    <scope>NUCLEOTIDE SEQUENCE [LARGE SCALE GENOMIC DNA]</scope>
    <source>
        <strain evidence="6">LSX21</strain>
        <tissue evidence="6">Leaf</tissue>
    </source>
</reference>
<organism evidence="6 7">
    <name type="scientific">Dillenia turbinata</name>
    <dbReference type="NCBI Taxonomy" id="194707"/>
    <lineage>
        <taxon>Eukaryota</taxon>
        <taxon>Viridiplantae</taxon>
        <taxon>Streptophyta</taxon>
        <taxon>Embryophyta</taxon>
        <taxon>Tracheophyta</taxon>
        <taxon>Spermatophyta</taxon>
        <taxon>Magnoliopsida</taxon>
        <taxon>eudicotyledons</taxon>
        <taxon>Gunneridae</taxon>
        <taxon>Pentapetalae</taxon>
        <taxon>Dilleniales</taxon>
        <taxon>Dilleniaceae</taxon>
        <taxon>Dillenia</taxon>
    </lineage>
</organism>
<keyword evidence="2" id="KW-0479">Metal-binding</keyword>
<dbReference type="PANTHER" id="PTHR10891">
    <property type="entry name" value="EF-HAND CALCIUM-BINDING DOMAIN CONTAINING PROTEIN"/>
    <property type="match status" value="1"/>
</dbReference>
<dbReference type="GO" id="GO:0005509">
    <property type="term" value="F:calcium ion binding"/>
    <property type="evidence" value="ECO:0007669"/>
    <property type="project" value="InterPro"/>
</dbReference>
<dbReference type="PROSITE" id="PS00018">
    <property type="entry name" value="EF_HAND_1"/>
    <property type="match status" value="4"/>
</dbReference>
<keyword evidence="3" id="KW-0677">Repeat</keyword>
<evidence type="ECO:0000256" key="2">
    <source>
        <dbReference type="ARBA" id="ARBA00022723"/>
    </source>
</evidence>